<feature type="compositionally biased region" description="Basic and acidic residues" evidence="7">
    <location>
        <begin position="391"/>
        <end position="401"/>
    </location>
</feature>
<dbReference type="InterPro" id="IPR000061">
    <property type="entry name" value="Surp"/>
</dbReference>
<feature type="region of interest" description="Disordered" evidence="7">
    <location>
        <begin position="1"/>
        <end position="29"/>
    </location>
</feature>
<feature type="region of interest" description="Disordered" evidence="7">
    <location>
        <begin position="536"/>
        <end position="692"/>
    </location>
</feature>
<evidence type="ECO:0000259" key="9">
    <source>
        <dbReference type="PROSITE" id="PS50128"/>
    </source>
</evidence>
<evidence type="ECO:0000256" key="5">
    <source>
        <dbReference type="ARBA" id="ARBA00023187"/>
    </source>
</evidence>
<feature type="compositionally biased region" description="Low complexity" evidence="7">
    <location>
        <begin position="672"/>
        <end position="684"/>
    </location>
</feature>
<feature type="compositionally biased region" description="Pro residues" evidence="7">
    <location>
        <begin position="331"/>
        <end position="341"/>
    </location>
</feature>
<dbReference type="SUPFAM" id="SSF109905">
    <property type="entry name" value="Surp module (SWAP domain)"/>
    <property type="match status" value="2"/>
</dbReference>
<dbReference type="GeneID" id="100373683"/>
<feature type="region of interest" description="Disordered" evidence="7">
    <location>
        <begin position="298"/>
        <end position="414"/>
    </location>
</feature>
<dbReference type="InterPro" id="IPR022030">
    <property type="entry name" value="SF3A1_dom"/>
</dbReference>
<dbReference type="Pfam" id="PF01805">
    <property type="entry name" value="Surp"/>
    <property type="match status" value="2"/>
</dbReference>
<keyword evidence="6" id="KW-0539">Nucleus</keyword>
<keyword evidence="4" id="KW-0677">Repeat</keyword>
<gene>
    <name evidence="11" type="primary">LOC100373683</name>
</gene>
<keyword evidence="5" id="KW-0508">mRNA splicing</keyword>
<accession>A0ABM0GWT2</accession>
<feature type="compositionally biased region" description="Acidic residues" evidence="7">
    <location>
        <begin position="342"/>
        <end position="360"/>
    </location>
</feature>
<protein>
    <submittedName>
        <fullName evidence="11">Splicing factor 3A subunit 1-like</fullName>
    </submittedName>
</protein>
<evidence type="ECO:0000313" key="10">
    <source>
        <dbReference type="Proteomes" id="UP000694865"/>
    </source>
</evidence>
<feature type="domain" description="SURP motif" evidence="9">
    <location>
        <begin position="147"/>
        <end position="189"/>
    </location>
</feature>
<dbReference type="InterPro" id="IPR000626">
    <property type="entry name" value="Ubiquitin-like_dom"/>
</dbReference>
<keyword evidence="10" id="KW-1185">Reference proteome</keyword>
<evidence type="ECO:0000256" key="6">
    <source>
        <dbReference type="ARBA" id="ARBA00023242"/>
    </source>
</evidence>
<feature type="compositionally biased region" description="Pro residues" evidence="7">
    <location>
        <begin position="617"/>
        <end position="638"/>
    </location>
</feature>
<keyword evidence="3" id="KW-0747">Spliceosome</keyword>
<feature type="domain" description="SURP motif" evidence="9">
    <location>
        <begin position="41"/>
        <end position="83"/>
    </location>
</feature>
<name>A0ABM0GWT2_SACKO</name>
<feature type="compositionally biased region" description="Polar residues" evidence="7">
    <location>
        <begin position="9"/>
        <end position="25"/>
    </location>
</feature>
<dbReference type="CDD" id="cd01800">
    <property type="entry name" value="Ubl_SF3a120"/>
    <property type="match status" value="1"/>
</dbReference>
<dbReference type="SMART" id="SM00648">
    <property type="entry name" value="SWAP"/>
    <property type="match status" value="2"/>
</dbReference>
<dbReference type="PROSITE" id="PS50053">
    <property type="entry name" value="UBIQUITIN_2"/>
    <property type="match status" value="1"/>
</dbReference>
<dbReference type="Pfam" id="PF00240">
    <property type="entry name" value="ubiquitin"/>
    <property type="match status" value="1"/>
</dbReference>
<feature type="compositionally biased region" description="Acidic residues" evidence="7">
    <location>
        <begin position="302"/>
        <end position="322"/>
    </location>
</feature>
<evidence type="ECO:0000256" key="7">
    <source>
        <dbReference type="SAM" id="MobiDB-lite"/>
    </source>
</evidence>
<reference evidence="11" key="1">
    <citation type="submission" date="2025-08" db="UniProtKB">
        <authorList>
            <consortium name="RefSeq"/>
        </authorList>
    </citation>
    <scope>IDENTIFICATION</scope>
    <source>
        <tissue evidence="11">Testes</tissue>
    </source>
</reference>
<dbReference type="PANTHER" id="PTHR15316:SF1">
    <property type="entry name" value="SPLICING FACTOR 3A SUBUNIT 1"/>
    <property type="match status" value="1"/>
</dbReference>
<dbReference type="Gene3D" id="1.10.10.790">
    <property type="entry name" value="Surp module"/>
    <property type="match status" value="2"/>
</dbReference>
<evidence type="ECO:0000256" key="2">
    <source>
        <dbReference type="ARBA" id="ARBA00022664"/>
    </source>
</evidence>
<dbReference type="InterPro" id="IPR035563">
    <property type="entry name" value="SF3As1_ubi"/>
</dbReference>
<dbReference type="PROSITE" id="PS50128">
    <property type="entry name" value="SURP"/>
    <property type="match status" value="2"/>
</dbReference>
<evidence type="ECO:0000259" key="8">
    <source>
        <dbReference type="PROSITE" id="PS50053"/>
    </source>
</evidence>
<keyword evidence="2" id="KW-0507">mRNA processing</keyword>
<feature type="domain" description="Ubiquitin-like" evidence="8">
    <location>
        <begin position="712"/>
        <end position="795"/>
    </location>
</feature>
<feature type="compositionally biased region" description="Pro residues" evidence="7">
    <location>
        <begin position="583"/>
        <end position="594"/>
    </location>
</feature>
<feature type="compositionally biased region" description="Pro residues" evidence="7">
    <location>
        <begin position="649"/>
        <end position="659"/>
    </location>
</feature>
<feature type="compositionally biased region" description="Pro residues" evidence="7">
    <location>
        <begin position="365"/>
        <end position="386"/>
    </location>
</feature>
<feature type="compositionally biased region" description="Basic and acidic residues" evidence="7">
    <location>
        <begin position="536"/>
        <end position="548"/>
    </location>
</feature>
<dbReference type="InterPro" id="IPR029071">
    <property type="entry name" value="Ubiquitin-like_domsf"/>
</dbReference>
<evidence type="ECO:0000256" key="3">
    <source>
        <dbReference type="ARBA" id="ARBA00022728"/>
    </source>
</evidence>
<dbReference type="Gene3D" id="3.10.20.90">
    <property type="entry name" value="Phosphatidylinositol 3-kinase Catalytic Subunit, Chain A, domain 1"/>
    <property type="match status" value="1"/>
</dbReference>
<proteinExistence type="predicted"/>
<evidence type="ECO:0000256" key="1">
    <source>
        <dbReference type="ARBA" id="ARBA00004123"/>
    </source>
</evidence>
<evidence type="ECO:0000313" key="11">
    <source>
        <dbReference type="RefSeq" id="XP_002739067.1"/>
    </source>
</evidence>
<dbReference type="InterPro" id="IPR045146">
    <property type="entry name" value="SF3A1"/>
</dbReference>
<dbReference type="RefSeq" id="XP_002739067.1">
    <property type="nucleotide sequence ID" value="XM_002739021.2"/>
</dbReference>
<dbReference type="InterPro" id="IPR035967">
    <property type="entry name" value="SWAP/Surp_sf"/>
</dbReference>
<organism evidence="10 11">
    <name type="scientific">Saccoglossus kowalevskii</name>
    <name type="common">Acorn worm</name>
    <dbReference type="NCBI Taxonomy" id="10224"/>
    <lineage>
        <taxon>Eukaryota</taxon>
        <taxon>Metazoa</taxon>
        <taxon>Hemichordata</taxon>
        <taxon>Enteropneusta</taxon>
        <taxon>Harrimaniidae</taxon>
        <taxon>Saccoglossus</taxon>
    </lineage>
</organism>
<dbReference type="SUPFAM" id="SSF54236">
    <property type="entry name" value="Ubiquitin-like"/>
    <property type="match status" value="1"/>
</dbReference>
<comment type="subcellular location">
    <subcellularLocation>
        <location evidence="1">Nucleus</location>
    </subcellularLocation>
</comment>
<dbReference type="PANTHER" id="PTHR15316">
    <property type="entry name" value="SPLICEOSOME ASSOCIATED PROTEIN 114/SWAP SPLICING FACTOR-RELATED"/>
    <property type="match status" value="1"/>
</dbReference>
<dbReference type="Proteomes" id="UP000694865">
    <property type="component" value="Unplaced"/>
</dbReference>
<dbReference type="SMART" id="SM00213">
    <property type="entry name" value="UBQ"/>
    <property type="match status" value="1"/>
</dbReference>
<dbReference type="Pfam" id="PF12230">
    <property type="entry name" value="PRP21_like_P"/>
    <property type="match status" value="1"/>
</dbReference>
<sequence>MPAEVTNPVEGNNPNNEDDAPSSSGKRIVGIIYPPPEVRNIVDKTASFVARNGPEFETRIRQNEINNSKFNFLNPNDPYHAYYRHKVKEFQDGTATEPTASTLPKLMQLTAKLPSQVQVEPAVPKEPPPEYEFVADPPSISAYDLDVVKLTAQFVARNGRQFLTNLMNREQRNFQFDFLRPQHSLFHYFTKLVEQYTKVLIPPKDLMNKLKCDSENPKHILDQGKHRVEWTKYEERQRKKQEEQKERERVAYSQIEWHDFVVVETVDFQPNEPGNFPPPTTPQQVGARLLAEERFEIYGQDDQPEMVEMEVESDDDDSDEEEKADKSKAVQPPPPPPPPPLTDEDTELQDMDEGSSDEDEKGPSMAPPPAPPASDRPHQPPLPPMPNDSSVEIRRDYDPKAPKAPQMSDDKYLISPITGEKIPTDKMQEHMRIGLLDPRWLEQRDRMMHEKASQEEVFAAGSAIDSSLKQLAERRTDIFGEGDVETAIGKKIGEEDIKPKEKVAWDGHTASMEATINKAKANISIKEQIEAIHKAKGLTPDEAKEKIGPAKPAPMLPSMLGGHLRPPKPSMQHKPPTTHHHPPPAPPPLPPPRLPSLISAPGVPPPLGLPPRQNMQPMPPMRPPQFFPPGHQPPPGPPQHMQFMGGINPNPPVARPPGHPEMQSMPSQQLHMPPQREQQMMQEEPPAKKQKTEDTLLPENLFLVKNPGPVMFKVQVPHLPDKPEWKLNGQALTMTLPITDQISVIKAKLFEELGMPTGKQKLQLEGMFIKDSNTLAFYNVSRNSLVKLLLKDRGGRKR</sequence>
<evidence type="ECO:0000256" key="4">
    <source>
        <dbReference type="ARBA" id="ARBA00022737"/>
    </source>
</evidence>